<dbReference type="SUPFAM" id="SSF52540">
    <property type="entry name" value="P-loop containing nucleoside triphosphate hydrolases"/>
    <property type="match status" value="1"/>
</dbReference>
<evidence type="ECO:0000313" key="4">
    <source>
        <dbReference type="Proteomes" id="UP001209854"/>
    </source>
</evidence>
<protein>
    <submittedName>
        <fullName evidence="3">AAA family ATPase</fullName>
    </submittedName>
</protein>
<evidence type="ECO:0000259" key="1">
    <source>
        <dbReference type="SMART" id="SM00942"/>
    </source>
</evidence>
<dbReference type="RefSeq" id="WP_262568156.1">
    <property type="nucleotide sequence ID" value="NZ_JAPFCC010000001.1"/>
</dbReference>
<dbReference type="InterPro" id="IPR027417">
    <property type="entry name" value="P-loop_NTPase"/>
</dbReference>
<feature type="domain" description="DNA primase/polymerase bifunctional N-terminal" evidence="2">
    <location>
        <begin position="11"/>
        <end position="188"/>
    </location>
</feature>
<dbReference type="InterPro" id="IPR015330">
    <property type="entry name" value="DNA_primase/pol_bifunc_N"/>
</dbReference>
<dbReference type="InterPro" id="IPR038724">
    <property type="entry name" value="RepA"/>
</dbReference>
<dbReference type="SMART" id="SM00943">
    <property type="entry name" value="Prim-Pol"/>
    <property type="match status" value="1"/>
</dbReference>
<dbReference type="Proteomes" id="UP001209854">
    <property type="component" value="Unassembled WGS sequence"/>
</dbReference>
<dbReference type="Pfam" id="PF09250">
    <property type="entry name" value="Prim-Pol"/>
    <property type="match status" value="1"/>
</dbReference>
<dbReference type="InterPro" id="IPR014820">
    <property type="entry name" value="PriCT_1"/>
</dbReference>
<sequence>MDELPDTTVDVWQLNEAGLSLIPLGSPFELPPQWFIDGRCSGDPDKAKTDWPKSPRVRWKDFQQQAPTDEQIEQWTNQWPHTNWAIVTGYKIIVVDADSQEAVTFIENSHDMTRTPLRVVTSQGKHFYYRANPDFVIRNAVKKNKIDVRGEGGYVVAPGSTHSDGTVYQWETDDYLNINDVNDLPCLTPNDIAIINGFNGSHQEQQALGNLGFSANQYSLPHDGGNLSEGEGRNNAAASMAGQLIRQGYSLQEIKAILDQWNADNHPPLLPTELNTTIASIVRTHLNNHPDTGIAVVPDPDIRPAFAFSHVRELIQAAKPINWLVKGFLEMDSLSLMFGEPGCGKSFAAIDLACCVATGSEWHGQAVKRPGSVFYIAGEGFNGLSRRLMAWQQVNGYNLRTAPLYVSQCSASFTDLANARIVSDSIEQIIEETGGVIPSLIVIDTLARNFGAGDENATKEMNLFINHIDQLLRQKYACFVLIVHHTGLGNKDRARGNSALKGALDAEYAVVKSDDELTITAKKMKDADEPEPMSFLFESVKLPFADEDGEQQVSCVLTYFDKQAAGLVKSIEAGKKQGEIHLGDKQVCIIKTLNRLVKEARDTLARDGRDPTGAHIEVRGLRKACIDAGVMT</sequence>
<dbReference type="Gene3D" id="3.40.50.300">
    <property type="entry name" value="P-loop containing nucleotide triphosphate hydrolases"/>
    <property type="match status" value="1"/>
</dbReference>
<dbReference type="CDD" id="cd01125">
    <property type="entry name" value="RepA_RSF1010_like"/>
    <property type="match status" value="1"/>
</dbReference>
<evidence type="ECO:0000259" key="2">
    <source>
        <dbReference type="SMART" id="SM00943"/>
    </source>
</evidence>
<dbReference type="EMBL" id="JAPFCC010000001">
    <property type="protein sequence ID" value="MCW7553324.1"/>
    <property type="molecule type" value="Genomic_DNA"/>
</dbReference>
<reference evidence="3 4" key="1">
    <citation type="submission" date="2022-10" db="EMBL/GenBank/DDBJ databases">
        <title>High-quality genome sequences of two octocoral-associated bacteria, Endozoicomonas euniceicola EF212 and Endozoicomonas gorgoniicola PS125.</title>
        <authorList>
            <person name="Chiou Y.-J."/>
            <person name="Chen Y.-H."/>
        </authorList>
    </citation>
    <scope>NUCLEOTIDE SEQUENCE [LARGE SCALE GENOMIC DNA]</scope>
    <source>
        <strain evidence="3 4">PS125</strain>
    </source>
</reference>
<dbReference type="Pfam" id="PF08708">
    <property type="entry name" value="PriCT_1"/>
    <property type="match status" value="1"/>
</dbReference>
<dbReference type="Pfam" id="PF13481">
    <property type="entry name" value="AAA_25"/>
    <property type="match status" value="1"/>
</dbReference>
<feature type="domain" description="Primase C-terminal 1" evidence="1">
    <location>
        <begin position="223"/>
        <end position="287"/>
    </location>
</feature>
<keyword evidence="4" id="KW-1185">Reference proteome</keyword>
<gene>
    <name evidence="3" type="ORF">NX722_11875</name>
</gene>
<dbReference type="CDD" id="cd04859">
    <property type="entry name" value="Prim_Pol"/>
    <property type="match status" value="1"/>
</dbReference>
<evidence type="ECO:0000313" key="3">
    <source>
        <dbReference type="EMBL" id="MCW7553324.1"/>
    </source>
</evidence>
<organism evidence="3 4">
    <name type="scientific">Endozoicomonas gorgoniicola</name>
    <dbReference type="NCBI Taxonomy" id="1234144"/>
    <lineage>
        <taxon>Bacteria</taxon>
        <taxon>Pseudomonadati</taxon>
        <taxon>Pseudomonadota</taxon>
        <taxon>Gammaproteobacteria</taxon>
        <taxon>Oceanospirillales</taxon>
        <taxon>Endozoicomonadaceae</taxon>
        <taxon>Endozoicomonas</taxon>
    </lineage>
</organism>
<proteinExistence type="predicted"/>
<dbReference type="SUPFAM" id="SSF56747">
    <property type="entry name" value="Prim-pol domain"/>
    <property type="match status" value="1"/>
</dbReference>
<name>A0ABT3MVE1_9GAMM</name>
<accession>A0ABT3MVE1</accession>
<dbReference type="SMART" id="SM00942">
    <property type="entry name" value="PriCT_1"/>
    <property type="match status" value="1"/>
</dbReference>
<comment type="caution">
    <text evidence="3">The sequence shown here is derived from an EMBL/GenBank/DDBJ whole genome shotgun (WGS) entry which is preliminary data.</text>
</comment>
<dbReference type="Gene3D" id="3.30.720.160">
    <property type="entry name" value="Bifunctional DNA primase/polymerase, N-terminal"/>
    <property type="match status" value="1"/>
</dbReference>